<keyword evidence="4" id="KW-1185">Reference proteome</keyword>
<feature type="compositionally biased region" description="Low complexity" evidence="1">
    <location>
        <begin position="41"/>
        <end position="51"/>
    </location>
</feature>
<feature type="chain" id="PRO_5040835038" description="Extracellular membrane protein CFEM domain-containing protein" evidence="2">
    <location>
        <begin position="27"/>
        <end position="293"/>
    </location>
</feature>
<evidence type="ECO:0000256" key="2">
    <source>
        <dbReference type="SAM" id="SignalP"/>
    </source>
</evidence>
<feature type="region of interest" description="Disordered" evidence="1">
    <location>
        <begin position="31"/>
        <end position="104"/>
    </location>
</feature>
<evidence type="ECO:0008006" key="5">
    <source>
        <dbReference type="Google" id="ProtNLM"/>
    </source>
</evidence>
<comment type="caution">
    <text evidence="3">The sequence shown here is derived from an EMBL/GenBank/DDBJ whole genome shotgun (WGS) entry which is preliminary data.</text>
</comment>
<dbReference type="AlphaFoldDB" id="A0A9W9IDF7"/>
<reference evidence="3" key="1">
    <citation type="submission" date="2022-11" db="EMBL/GenBank/DDBJ databases">
        <authorList>
            <person name="Petersen C."/>
        </authorList>
    </citation>
    <scope>NUCLEOTIDE SEQUENCE</scope>
    <source>
        <strain evidence="3">IBT 21917</strain>
    </source>
</reference>
<sequence length="293" mass="29698">MRLIGETVLWQTLILLLLLYVGPASTTSAAPRAEVAAKPVSEGSESSGGTSSHDDPESNGSNRDKEGSSSGQSSDAHPYVPGDVQSGQDPGESNPGSPLFSDWDDSEHYKELAEHVSDLLEAYASSSATTATATTSSRSSTMAPAIVVTSAPSQASVGCQVFHSYTSICSSYVVGTAPQSAHSDLASCACYSASFYVPNAFDRAAHACAASSTASSGALPTSIHAMATAASKMENFCSSMGNVQSLSSAQFGQTTASATPTSSSDSGHSNDGTRRGAAGLSLWAAVGGSVMLL</sequence>
<evidence type="ECO:0000256" key="1">
    <source>
        <dbReference type="SAM" id="MobiDB-lite"/>
    </source>
</evidence>
<accession>A0A9W9IDF7</accession>
<evidence type="ECO:0000313" key="4">
    <source>
        <dbReference type="Proteomes" id="UP001146351"/>
    </source>
</evidence>
<feature type="compositionally biased region" description="Low complexity" evidence="1">
    <location>
        <begin position="254"/>
        <end position="270"/>
    </location>
</feature>
<keyword evidence="2" id="KW-0732">Signal</keyword>
<gene>
    <name evidence="3" type="ORF">N7492_004255</name>
</gene>
<protein>
    <recommendedName>
        <fullName evidence="5">Extracellular membrane protein CFEM domain-containing protein</fullName>
    </recommendedName>
</protein>
<proteinExistence type="predicted"/>
<evidence type="ECO:0000313" key="3">
    <source>
        <dbReference type="EMBL" id="KAJ5171662.1"/>
    </source>
</evidence>
<feature type="signal peptide" evidence="2">
    <location>
        <begin position="1"/>
        <end position="26"/>
    </location>
</feature>
<dbReference type="Proteomes" id="UP001146351">
    <property type="component" value="Unassembled WGS sequence"/>
</dbReference>
<name>A0A9W9IDF7_9EURO</name>
<dbReference type="EMBL" id="JAPQKO010000003">
    <property type="protein sequence ID" value="KAJ5171662.1"/>
    <property type="molecule type" value="Genomic_DNA"/>
</dbReference>
<organism evidence="3 4">
    <name type="scientific">Penicillium capsulatum</name>
    <dbReference type="NCBI Taxonomy" id="69766"/>
    <lineage>
        <taxon>Eukaryota</taxon>
        <taxon>Fungi</taxon>
        <taxon>Dikarya</taxon>
        <taxon>Ascomycota</taxon>
        <taxon>Pezizomycotina</taxon>
        <taxon>Eurotiomycetes</taxon>
        <taxon>Eurotiomycetidae</taxon>
        <taxon>Eurotiales</taxon>
        <taxon>Aspergillaceae</taxon>
        <taxon>Penicillium</taxon>
    </lineage>
</organism>
<reference evidence="3" key="2">
    <citation type="journal article" date="2023" name="IMA Fungus">
        <title>Comparative genomic study of the Penicillium genus elucidates a diverse pangenome and 15 lateral gene transfer events.</title>
        <authorList>
            <person name="Petersen C."/>
            <person name="Sorensen T."/>
            <person name="Nielsen M.R."/>
            <person name="Sondergaard T.E."/>
            <person name="Sorensen J.L."/>
            <person name="Fitzpatrick D.A."/>
            <person name="Frisvad J.C."/>
            <person name="Nielsen K.L."/>
        </authorList>
    </citation>
    <scope>NUCLEOTIDE SEQUENCE</scope>
    <source>
        <strain evidence="3">IBT 21917</strain>
    </source>
</reference>
<feature type="region of interest" description="Disordered" evidence="1">
    <location>
        <begin position="254"/>
        <end position="273"/>
    </location>
</feature>
<feature type="compositionally biased region" description="Basic and acidic residues" evidence="1">
    <location>
        <begin position="52"/>
        <end position="67"/>
    </location>
</feature>